<sequence>MMFMLRVVAVEAFGKDKESCIPTNVLERTTSFLGLFVTSGRDEFGEVTNHQAFKLLRASLSSTSVLTNVLKHLILEKPKRRNNTGKAETRSLKLPEEQDDETLKFQVLRPEI</sequence>
<evidence type="ECO:0000313" key="1">
    <source>
        <dbReference type="EMBL" id="KAK1362764.1"/>
    </source>
</evidence>
<protein>
    <submittedName>
        <fullName evidence="1">Uncharacterized protein</fullName>
    </submittedName>
</protein>
<name>A0AAD8M7Q2_9APIA</name>
<dbReference type="Proteomes" id="UP001237642">
    <property type="component" value="Unassembled WGS sequence"/>
</dbReference>
<organism evidence="1 2">
    <name type="scientific">Heracleum sosnowskyi</name>
    <dbReference type="NCBI Taxonomy" id="360622"/>
    <lineage>
        <taxon>Eukaryota</taxon>
        <taxon>Viridiplantae</taxon>
        <taxon>Streptophyta</taxon>
        <taxon>Embryophyta</taxon>
        <taxon>Tracheophyta</taxon>
        <taxon>Spermatophyta</taxon>
        <taxon>Magnoliopsida</taxon>
        <taxon>eudicotyledons</taxon>
        <taxon>Gunneridae</taxon>
        <taxon>Pentapetalae</taxon>
        <taxon>asterids</taxon>
        <taxon>campanulids</taxon>
        <taxon>Apiales</taxon>
        <taxon>Apiaceae</taxon>
        <taxon>Apioideae</taxon>
        <taxon>apioid superclade</taxon>
        <taxon>Tordylieae</taxon>
        <taxon>Tordyliinae</taxon>
        <taxon>Heracleum</taxon>
    </lineage>
</organism>
<keyword evidence="2" id="KW-1185">Reference proteome</keyword>
<dbReference type="AlphaFoldDB" id="A0AAD8M7Q2"/>
<evidence type="ECO:0000313" key="2">
    <source>
        <dbReference type="Proteomes" id="UP001237642"/>
    </source>
</evidence>
<accession>A0AAD8M7Q2</accession>
<dbReference type="EMBL" id="JAUIZM010000009">
    <property type="protein sequence ID" value="KAK1362764.1"/>
    <property type="molecule type" value="Genomic_DNA"/>
</dbReference>
<proteinExistence type="predicted"/>
<reference evidence="1" key="2">
    <citation type="submission" date="2023-05" db="EMBL/GenBank/DDBJ databases">
        <authorList>
            <person name="Schelkunov M.I."/>
        </authorList>
    </citation>
    <scope>NUCLEOTIDE SEQUENCE</scope>
    <source>
        <strain evidence="1">Hsosn_3</strain>
        <tissue evidence="1">Leaf</tissue>
    </source>
</reference>
<reference evidence="1" key="1">
    <citation type="submission" date="2023-02" db="EMBL/GenBank/DDBJ databases">
        <title>Genome of toxic invasive species Heracleum sosnowskyi carries increased number of genes despite the absence of recent whole-genome duplications.</title>
        <authorList>
            <person name="Schelkunov M."/>
            <person name="Shtratnikova V."/>
            <person name="Makarenko M."/>
            <person name="Klepikova A."/>
            <person name="Omelchenko D."/>
            <person name="Novikova G."/>
            <person name="Obukhova E."/>
            <person name="Bogdanov V."/>
            <person name="Penin A."/>
            <person name="Logacheva M."/>
        </authorList>
    </citation>
    <scope>NUCLEOTIDE SEQUENCE</scope>
    <source>
        <strain evidence="1">Hsosn_3</strain>
        <tissue evidence="1">Leaf</tissue>
    </source>
</reference>
<gene>
    <name evidence="1" type="ORF">POM88_038325</name>
</gene>
<comment type="caution">
    <text evidence="1">The sequence shown here is derived from an EMBL/GenBank/DDBJ whole genome shotgun (WGS) entry which is preliminary data.</text>
</comment>